<evidence type="ECO:0000313" key="3">
    <source>
        <dbReference type="Proteomes" id="UP000182631"/>
    </source>
</evidence>
<dbReference type="AlphaFoldDB" id="A0A164YWX6"/>
<organism evidence="2 3">
    <name type="scientific">Candidatus Synechococcus spongiarum</name>
    <dbReference type="NCBI Taxonomy" id="431041"/>
    <lineage>
        <taxon>Bacteria</taxon>
        <taxon>Bacillati</taxon>
        <taxon>Cyanobacteriota</taxon>
        <taxon>Cyanophyceae</taxon>
        <taxon>Synechococcales</taxon>
        <taxon>Synechococcaceae</taxon>
        <taxon>Synechococcus</taxon>
    </lineage>
</organism>
<proteinExistence type="predicted"/>
<dbReference type="EMBL" id="FITM01000091">
    <property type="protein sequence ID" value="SAY38818.1"/>
    <property type="molecule type" value="Genomic_DNA"/>
</dbReference>
<sequence>MIHRLLLLGTGWGVGLLMLLSLSLGAQNLERSSERLRLDLGFGRNTVPLPSGVIIGVGLIAGVVAGSSASALAWPRSSSASAEEERE</sequence>
<evidence type="ECO:0000313" key="2">
    <source>
        <dbReference type="EMBL" id="SAY38818.1"/>
    </source>
</evidence>
<accession>A0A164YWX6</accession>
<keyword evidence="1" id="KW-1133">Transmembrane helix</keyword>
<dbReference type="Proteomes" id="UP000182631">
    <property type="component" value="Unassembled WGS sequence"/>
</dbReference>
<gene>
    <name evidence="2" type="ORF">FLM9_799</name>
</gene>
<keyword evidence="1" id="KW-0812">Transmembrane</keyword>
<keyword evidence="3" id="KW-1185">Reference proteome</keyword>
<reference evidence="3" key="1">
    <citation type="submission" date="2016-02" db="EMBL/GenBank/DDBJ databases">
        <authorList>
            <person name="liu f."/>
        </authorList>
    </citation>
    <scope>NUCLEOTIDE SEQUENCE [LARGE SCALE GENOMIC DNA]</scope>
</reference>
<evidence type="ECO:0008006" key="4">
    <source>
        <dbReference type="Google" id="ProtNLM"/>
    </source>
</evidence>
<evidence type="ECO:0000256" key="1">
    <source>
        <dbReference type="SAM" id="Phobius"/>
    </source>
</evidence>
<keyword evidence="1" id="KW-0472">Membrane</keyword>
<name>A0A164YWX6_9SYNE</name>
<feature type="transmembrane region" description="Helical" evidence="1">
    <location>
        <begin position="49"/>
        <end position="74"/>
    </location>
</feature>
<dbReference type="RefSeq" id="WP_074457317.1">
    <property type="nucleotide sequence ID" value="NZ_FITM01000091.1"/>
</dbReference>
<protein>
    <recommendedName>
        <fullName evidence="4">Lipopolysaccharide assembly protein A domain-containing protein</fullName>
    </recommendedName>
</protein>